<dbReference type="Gene3D" id="3.40.30.10">
    <property type="entry name" value="Glutaredoxin"/>
    <property type="match status" value="1"/>
</dbReference>
<sequence>MKKPYVVKWLAFSVIALLMTSCGTSGTSINENSYVAGDGVVTEINSGDRKMGPRITGQSITGSTVNMKPGRVALVNVWASWCSPCRAEAPILEDLSKEFPTVQFVGLLTRDSTDSAQAFMKRFEITYPTISDDQILLGFRQSLPVAAIPTTFLIDKEGKVAARISGEITYSSVKKLLEKLVSE</sequence>
<dbReference type="EMBL" id="CAEZSV010000152">
    <property type="protein sequence ID" value="CAB4557024.1"/>
    <property type="molecule type" value="Genomic_DNA"/>
</dbReference>
<dbReference type="Pfam" id="PF08534">
    <property type="entry name" value="Redoxin"/>
    <property type="match status" value="1"/>
</dbReference>
<keyword evidence="2" id="KW-0201">Cytochrome c-type biogenesis</keyword>
<evidence type="ECO:0000259" key="5">
    <source>
        <dbReference type="PROSITE" id="PS51352"/>
    </source>
</evidence>
<dbReference type="GO" id="GO:0016491">
    <property type="term" value="F:oxidoreductase activity"/>
    <property type="evidence" value="ECO:0007669"/>
    <property type="project" value="InterPro"/>
</dbReference>
<dbReference type="CDD" id="cd02966">
    <property type="entry name" value="TlpA_like_family"/>
    <property type="match status" value="1"/>
</dbReference>
<dbReference type="PANTHER" id="PTHR42852:SF6">
    <property type="entry name" value="THIOL:DISULFIDE INTERCHANGE PROTEIN DSBE"/>
    <property type="match status" value="1"/>
</dbReference>
<evidence type="ECO:0000256" key="1">
    <source>
        <dbReference type="ARBA" id="ARBA00004196"/>
    </source>
</evidence>
<organism evidence="6">
    <name type="scientific">freshwater metagenome</name>
    <dbReference type="NCBI Taxonomy" id="449393"/>
    <lineage>
        <taxon>unclassified sequences</taxon>
        <taxon>metagenomes</taxon>
        <taxon>ecological metagenomes</taxon>
    </lineage>
</organism>
<evidence type="ECO:0000313" key="6">
    <source>
        <dbReference type="EMBL" id="CAB4557024.1"/>
    </source>
</evidence>
<dbReference type="GO" id="GO:0017004">
    <property type="term" value="P:cytochrome complex assembly"/>
    <property type="evidence" value="ECO:0007669"/>
    <property type="project" value="UniProtKB-KW"/>
</dbReference>
<gene>
    <name evidence="6" type="ORF">UFOPK1506_00822</name>
</gene>
<comment type="subcellular location">
    <subcellularLocation>
        <location evidence="1">Cell envelope</location>
    </subcellularLocation>
</comment>
<dbReference type="PROSITE" id="PS51257">
    <property type="entry name" value="PROKAR_LIPOPROTEIN"/>
    <property type="match status" value="1"/>
</dbReference>
<dbReference type="InterPro" id="IPR013766">
    <property type="entry name" value="Thioredoxin_domain"/>
</dbReference>
<keyword evidence="4" id="KW-0676">Redox-active center</keyword>
<evidence type="ECO:0000256" key="3">
    <source>
        <dbReference type="ARBA" id="ARBA00023157"/>
    </source>
</evidence>
<proteinExistence type="predicted"/>
<name>A0A6J6D147_9ZZZZ</name>
<feature type="domain" description="Thioredoxin" evidence="5">
    <location>
        <begin position="46"/>
        <end position="182"/>
    </location>
</feature>
<dbReference type="InterPro" id="IPR036249">
    <property type="entry name" value="Thioredoxin-like_sf"/>
</dbReference>
<keyword evidence="3" id="KW-1015">Disulfide bond</keyword>
<dbReference type="InterPro" id="IPR013740">
    <property type="entry name" value="Redoxin"/>
</dbReference>
<dbReference type="PROSITE" id="PS51352">
    <property type="entry name" value="THIOREDOXIN_2"/>
    <property type="match status" value="1"/>
</dbReference>
<dbReference type="SUPFAM" id="SSF52833">
    <property type="entry name" value="Thioredoxin-like"/>
    <property type="match status" value="1"/>
</dbReference>
<protein>
    <submittedName>
        <fullName evidence="6">Unannotated protein</fullName>
    </submittedName>
</protein>
<dbReference type="GO" id="GO:0030313">
    <property type="term" value="C:cell envelope"/>
    <property type="evidence" value="ECO:0007669"/>
    <property type="project" value="UniProtKB-SubCell"/>
</dbReference>
<evidence type="ECO:0000256" key="4">
    <source>
        <dbReference type="ARBA" id="ARBA00023284"/>
    </source>
</evidence>
<accession>A0A6J6D147</accession>
<dbReference type="PANTHER" id="PTHR42852">
    <property type="entry name" value="THIOL:DISULFIDE INTERCHANGE PROTEIN DSBE"/>
    <property type="match status" value="1"/>
</dbReference>
<dbReference type="InterPro" id="IPR050553">
    <property type="entry name" value="Thioredoxin_ResA/DsbE_sf"/>
</dbReference>
<evidence type="ECO:0000256" key="2">
    <source>
        <dbReference type="ARBA" id="ARBA00022748"/>
    </source>
</evidence>
<dbReference type="AlphaFoldDB" id="A0A6J6D147"/>
<reference evidence="6" key="1">
    <citation type="submission" date="2020-05" db="EMBL/GenBank/DDBJ databases">
        <authorList>
            <person name="Chiriac C."/>
            <person name="Salcher M."/>
            <person name="Ghai R."/>
            <person name="Kavagutti S V."/>
        </authorList>
    </citation>
    <scope>NUCLEOTIDE SEQUENCE</scope>
</reference>